<sequence length="37" mass="4201">MLRRSNLDRKGILKVLSGGTINAYLTCHEGFKDENYS</sequence>
<dbReference type="EMBL" id="CAIIUA010000001">
    <property type="protein sequence ID" value="CAC9189764.1"/>
    <property type="molecule type" value="Genomic_DNA"/>
</dbReference>
<evidence type="ECO:0000313" key="2">
    <source>
        <dbReference type="EMBL" id="CAC9189764.1"/>
    </source>
</evidence>
<comment type="caution">
    <text evidence="1">The sequence shown here is derived from an EMBL/GenBank/DDBJ whole genome shotgun (WGS) entry which is preliminary data.</text>
</comment>
<gene>
    <name evidence="1" type="ORF">GHA_04429</name>
    <name evidence="2" type="ORF">TML_01743</name>
</gene>
<accession>A0A9N8CTB3</accession>
<evidence type="ECO:0000313" key="4">
    <source>
        <dbReference type="Proteomes" id="UP000837205"/>
    </source>
</evidence>
<name>A0A9N8CTB3_9ENTR</name>
<evidence type="ECO:0000313" key="3">
    <source>
        <dbReference type="Proteomes" id="UP000834503"/>
    </source>
</evidence>
<keyword evidence="4" id="KW-1185">Reference proteome</keyword>
<organism evidence="1 3">
    <name type="scientific">Citrobacter werkmanii</name>
    <dbReference type="NCBI Taxonomy" id="67827"/>
    <lineage>
        <taxon>Bacteria</taxon>
        <taxon>Pseudomonadati</taxon>
        <taxon>Pseudomonadota</taxon>
        <taxon>Gammaproteobacteria</taxon>
        <taxon>Enterobacterales</taxon>
        <taxon>Enterobacteriaceae</taxon>
        <taxon>Citrobacter</taxon>
        <taxon>Citrobacter freundii complex</taxon>
    </lineage>
</organism>
<proteinExistence type="predicted"/>
<reference evidence="1" key="1">
    <citation type="submission" date="2020-05" db="EMBL/GenBank/DDBJ databases">
        <authorList>
            <person name="Delgado-Blas J."/>
        </authorList>
    </citation>
    <scope>NUCLEOTIDE SEQUENCE</scope>
    <source>
        <strain evidence="1">BB1459</strain>
        <strain evidence="2">BB1480</strain>
    </source>
</reference>
<dbReference type="EMBL" id="CAHPQX010000024">
    <property type="protein sequence ID" value="CAB5588877.1"/>
    <property type="molecule type" value="Genomic_DNA"/>
</dbReference>
<evidence type="ECO:0000313" key="1">
    <source>
        <dbReference type="EMBL" id="CAB5588877.1"/>
    </source>
</evidence>
<dbReference type="AlphaFoldDB" id="A0A9N8CTB3"/>
<dbReference type="Proteomes" id="UP000834503">
    <property type="component" value="Unassembled WGS sequence"/>
</dbReference>
<protein>
    <submittedName>
        <fullName evidence="1">Uncharacterized protein</fullName>
    </submittedName>
</protein>
<dbReference type="Proteomes" id="UP000837205">
    <property type="component" value="Unassembled WGS sequence"/>
</dbReference>